<dbReference type="Pfam" id="PF03483">
    <property type="entry name" value="B3_4"/>
    <property type="match status" value="1"/>
</dbReference>
<dbReference type="GO" id="GO:0000287">
    <property type="term" value="F:magnesium ion binding"/>
    <property type="evidence" value="ECO:0007669"/>
    <property type="project" value="InterPro"/>
</dbReference>
<dbReference type="Pfam" id="PF03147">
    <property type="entry name" value="FDX-ACB"/>
    <property type="match status" value="1"/>
</dbReference>
<proteinExistence type="inferred from homology"/>
<dbReference type="InterPro" id="IPR004532">
    <property type="entry name" value="Phe-tRNA-ligase_IIc_bsu_bact"/>
</dbReference>
<gene>
    <name evidence="16" type="ORF">UU74_C0051G0002</name>
</gene>
<dbReference type="PANTHER" id="PTHR10947">
    <property type="entry name" value="PHENYLALANYL-TRNA SYNTHETASE BETA CHAIN AND LEUCINE-RICH REPEAT-CONTAINING PROTEIN 47"/>
    <property type="match status" value="1"/>
</dbReference>
<dbReference type="SUPFAM" id="SSF56037">
    <property type="entry name" value="PheT/TilS domain"/>
    <property type="match status" value="1"/>
</dbReference>
<dbReference type="InterPro" id="IPR036690">
    <property type="entry name" value="Fdx_antiC-bd_sf"/>
</dbReference>
<dbReference type="PROSITE" id="PS51483">
    <property type="entry name" value="B5"/>
    <property type="match status" value="1"/>
</dbReference>
<dbReference type="Pfam" id="PF03484">
    <property type="entry name" value="B5"/>
    <property type="match status" value="1"/>
</dbReference>
<keyword evidence="11" id="KW-0030">Aminoacyl-tRNA synthetase</keyword>
<dbReference type="Gene3D" id="3.30.56.10">
    <property type="match status" value="2"/>
</dbReference>
<dbReference type="SMART" id="SM00873">
    <property type="entry name" value="B3_4"/>
    <property type="match status" value="1"/>
</dbReference>
<name>A0A0G0WT73_9BACT</name>
<dbReference type="GO" id="GO:0006432">
    <property type="term" value="P:phenylalanyl-tRNA aminoacylation"/>
    <property type="evidence" value="ECO:0007669"/>
    <property type="project" value="InterPro"/>
</dbReference>
<dbReference type="EMBL" id="LCBU01000051">
    <property type="protein sequence ID" value="KKS15964.1"/>
    <property type="molecule type" value="Genomic_DNA"/>
</dbReference>
<dbReference type="Gene3D" id="3.30.70.380">
    <property type="entry name" value="Ferrodoxin-fold anticodon-binding domain"/>
    <property type="match status" value="1"/>
</dbReference>
<feature type="domain" description="FDX-ACB" evidence="14">
    <location>
        <begin position="571"/>
        <end position="654"/>
    </location>
</feature>
<keyword evidence="8" id="KW-0067">ATP-binding</keyword>
<evidence type="ECO:0000313" key="17">
    <source>
        <dbReference type="Proteomes" id="UP000033969"/>
    </source>
</evidence>
<evidence type="ECO:0000256" key="5">
    <source>
        <dbReference type="ARBA" id="ARBA00022598"/>
    </source>
</evidence>
<dbReference type="GO" id="GO:0005524">
    <property type="term" value="F:ATP binding"/>
    <property type="evidence" value="ECO:0007669"/>
    <property type="project" value="UniProtKB-KW"/>
</dbReference>
<comment type="cofactor">
    <cofactor evidence="1">
        <name>Mg(2+)</name>
        <dbReference type="ChEBI" id="CHEBI:18420"/>
    </cofactor>
</comment>
<comment type="similarity">
    <text evidence="2">Belongs to the phenylalanyl-tRNA synthetase beta subunit family. Type 1 subfamily.</text>
</comment>
<dbReference type="Gene3D" id="3.30.930.10">
    <property type="entry name" value="Bira Bifunctional Protein, Domain 2"/>
    <property type="match status" value="1"/>
</dbReference>
<evidence type="ECO:0000256" key="1">
    <source>
        <dbReference type="ARBA" id="ARBA00001946"/>
    </source>
</evidence>
<keyword evidence="9" id="KW-0460">Magnesium</keyword>
<dbReference type="Proteomes" id="UP000033969">
    <property type="component" value="Unassembled WGS sequence"/>
</dbReference>
<dbReference type="EC" id="6.1.1.20" evidence="4"/>
<dbReference type="InterPro" id="IPR020825">
    <property type="entry name" value="Phe-tRNA_synthase-like_B3/B4"/>
</dbReference>
<dbReference type="GO" id="GO:0003723">
    <property type="term" value="F:RNA binding"/>
    <property type="evidence" value="ECO:0007669"/>
    <property type="project" value="InterPro"/>
</dbReference>
<feature type="domain" description="B5" evidence="15">
    <location>
        <begin position="297"/>
        <end position="373"/>
    </location>
</feature>
<dbReference type="SUPFAM" id="SSF55681">
    <property type="entry name" value="Class II aaRS and biotin synthetases"/>
    <property type="match status" value="1"/>
</dbReference>
<keyword evidence="10" id="KW-0648">Protein biosynthesis</keyword>
<accession>A0A0G0WT73</accession>
<dbReference type="SMART" id="SM00896">
    <property type="entry name" value="FDX-ACB"/>
    <property type="match status" value="1"/>
</dbReference>
<evidence type="ECO:0000256" key="6">
    <source>
        <dbReference type="ARBA" id="ARBA00022723"/>
    </source>
</evidence>
<evidence type="ECO:0000256" key="4">
    <source>
        <dbReference type="ARBA" id="ARBA00012814"/>
    </source>
</evidence>
<evidence type="ECO:0000259" key="14">
    <source>
        <dbReference type="PROSITE" id="PS51447"/>
    </source>
</evidence>
<dbReference type="Pfam" id="PF17759">
    <property type="entry name" value="tRNA_synthFbeta"/>
    <property type="match status" value="1"/>
</dbReference>
<dbReference type="PATRIC" id="fig|1618556.3.peg.644"/>
<dbReference type="SMART" id="SM00874">
    <property type="entry name" value="B5"/>
    <property type="match status" value="1"/>
</dbReference>
<dbReference type="PANTHER" id="PTHR10947:SF0">
    <property type="entry name" value="PHENYLALANINE--TRNA LIGASE BETA SUBUNIT"/>
    <property type="match status" value="1"/>
</dbReference>
<comment type="subunit">
    <text evidence="3">Tetramer of two alpha and two beta subunits.</text>
</comment>
<sequence length="655" mass="74133">MDSWLRDYLETPANPREIAKYLSLCGPSIEKVEKVGNDHVYHIEITTNRIDCASVYGIAREASAILPRFGIKAKLKEFRLDSKSFTFAKKVSYLEADIDTNLCPRFTAVLIRNVVIDKSPKDVVDRLQEQKQPCRNAKGRQHLVVDISNFVALAVGQPVHTFDYDKIKDQKMILRESKKGEKIRTLDGKDFVLPGGDIVIEDGEGRLIDLAGIMGGKESAIDENTKNVLLFVQHYNPSNIRRTSMALAQRTAAATIFEKGTDAELVGPATLLAVKLFETLTKGRADQNILNIYPQPYKVFSVKISEKFINERLGIEIQKKEITAYLSSLDFECKWEGDTLDVKVPSFRAKDIRAPEDILEEIARIYGYHNLPSRIMDGDIPDRPTEVKFAFENNLRNIISGFGGTEIYTLSLVPESFVDEKHLKLKNPLGPDTLCLRTSLMPSVIGAAKENIGLKERFHLFEIANVYIPRSNDLPDEKMILGGVLSGYSYRRAKGVVEALLERLNIDVIFKSEEEKGFGASRCAFIYYADVLVGKIGIAENTELVYYEFYLEKLMKSAKYSINTPSFIKIPKYPAQIEDVNFNLPQKTKIGEVIEQLKNTKFVVKAELVDIYKDSYTFRVWYQDQTKTLTDKEVHGIRNEIISSLKSKFGGNLKE</sequence>
<keyword evidence="5 16" id="KW-0436">Ligase</keyword>
<dbReference type="InterPro" id="IPR045060">
    <property type="entry name" value="Phe-tRNA-ligase_IIc_bsu"/>
</dbReference>
<dbReference type="InterPro" id="IPR005121">
    <property type="entry name" value="Fdx_antiC-bd"/>
</dbReference>
<dbReference type="InterPro" id="IPR009061">
    <property type="entry name" value="DNA-bd_dom_put_sf"/>
</dbReference>
<reference evidence="16 17" key="1">
    <citation type="journal article" date="2015" name="Nature">
        <title>rRNA introns, odd ribosomes, and small enigmatic genomes across a large radiation of phyla.</title>
        <authorList>
            <person name="Brown C.T."/>
            <person name="Hug L.A."/>
            <person name="Thomas B.C."/>
            <person name="Sharon I."/>
            <person name="Castelle C.J."/>
            <person name="Singh A."/>
            <person name="Wilkins M.J."/>
            <person name="Williams K.H."/>
            <person name="Banfield J.F."/>
        </authorList>
    </citation>
    <scope>NUCLEOTIDE SEQUENCE [LARGE SCALE GENOMIC DNA]</scope>
</reference>
<dbReference type="InterPro" id="IPR005147">
    <property type="entry name" value="tRNA_synthase_B5-dom"/>
</dbReference>
<dbReference type="AlphaFoldDB" id="A0A0G0WT73"/>
<evidence type="ECO:0000313" key="16">
    <source>
        <dbReference type="EMBL" id="KKS15964.1"/>
    </source>
</evidence>
<dbReference type="GO" id="GO:0009328">
    <property type="term" value="C:phenylalanine-tRNA ligase complex"/>
    <property type="evidence" value="ECO:0007669"/>
    <property type="project" value="TreeGrafter"/>
</dbReference>
<keyword evidence="7" id="KW-0547">Nucleotide-binding</keyword>
<evidence type="ECO:0000256" key="8">
    <source>
        <dbReference type="ARBA" id="ARBA00022840"/>
    </source>
</evidence>
<dbReference type="SUPFAM" id="SSF46955">
    <property type="entry name" value="Putative DNA-binding domain"/>
    <property type="match status" value="2"/>
</dbReference>
<dbReference type="GO" id="GO:0004826">
    <property type="term" value="F:phenylalanine-tRNA ligase activity"/>
    <property type="evidence" value="ECO:0007669"/>
    <property type="project" value="UniProtKB-EC"/>
</dbReference>
<evidence type="ECO:0000259" key="15">
    <source>
        <dbReference type="PROSITE" id="PS51483"/>
    </source>
</evidence>
<dbReference type="Gene3D" id="3.50.40.10">
    <property type="entry name" value="Phenylalanyl-trna Synthetase, Chain B, domain 3"/>
    <property type="match status" value="1"/>
</dbReference>
<comment type="catalytic activity">
    <reaction evidence="13">
        <text>tRNA(Phe) + L-phenylalanine + ATP = L-phenylalanyl-tRNA(Phe) + AMP + diphosphate + H(+)</text>
        <dbReference type="Rhea" id="RHEA:19413"/>
        <dbReference type="Rhea" id="RHEA-COMP:9668"/>
        <dbReference type="Rhea" id="RHEA-COMP:9699"/>
        <dbReference type="ChEBI" id="CHEBI:15378"/>
        <dbReference type="ChEBI" id="CHEBI:30616"/>
        <dbReference type="ChEBI" id="CHEBI:33019"/>
        <dbReference type="ChEBI" id="CHEBI:58095"/>
        <dbReference type="ChEBI" id="CHEBI:78442"/>
        <dbReference type="ChEBI" id="CHEBI:78531"/>
        <dbReference type="ChEBI" id="CHEBI:456215"/>
        <dbReference type="EC" id="6.1.1.20"/>
    </reaction>
</comment>
<dbReference type="SUPFAM" id="SSF54991">
    <property type="entry name" value="Anticodon-binding domain of PheRS"/>
    <property type="match status" value="1"/>
</dbReference>
<dbReference type="PROSITE" id="PS51447">
    <property type="entry name" value="FDX_ACB"/>
    <property type="match status" value="1"/>
</dbReference>
<evidence type="ECO:0000256" key="7">
    <source>
        <dbReference type="ARBA" id="ARBA00022741"/>
    </source>
</evidence>
<evidence type="ECO:0000256" key="10">
    <source>
        <dbReference type="ARBA" id="ARBA00022917"/>
    </source>
</evidence>
<evidence type="ECO:0000256" key="3">
    <source>
        <dbReference type="ARBA" id="ARBA00011209"/>
    </source>
</evidence>
<protein>
    <recommendedName>
        <fullName evidence="4">phenylalanine--tRNA ligase</fullName>
        <ecNumber evidence="4">6.1.1.20</ecNumber>
    </recommendedName>
    <alternativeName>
        <fullName evidence="12">Phenylalanyl-tRNA synthetase beta subunit</fullName>
    </alternativeName>
</protein>
<evidence type="ECO:0000256" key="11">
    <source>
        <dbReference type="ARBA" id="ARBA00023146"/>
    </source>
</evidence>
<dbReference type="InterPro" id="IPR041616">
    <property type="entry name" value="PheRS_beta_core"/>
</dbReference>
<evidence type="ECO:0000256" key="2">
    <source>
        <dbReference type="ARBA" id="ARBA00008653"/>
    </source>
</evidence>
<dbReference type="NCBIfam" id="TIGR00472">
    <property type="entry name" value="pheT_bact"/>
    <property type="match status" value="1"/>
</dbReference>
<dbReference type="InterPro" id="IPR005146">
    <property type="entry name" value="B3/B4_tRNA-bd"/>
</dbReference>
<evidence type="ECO:0000256" key="9">
    <source>
        <dbReference type="ARBA" id="ARBA00022842"/>
    </source>
</evidence>
<keyword evidence="6" id="KW-0479">Metal-binding</keyword>
<evidence type="ECO:0000256" key="13">
    <source>
        <dbReference type="ARBA" id="ARBA00049255"/>
    </source>
</evidence>
<organism evidence="16 17">
    <name type="scientific">Candidatus Woesebacteria bacterium GW2011_GWA1_41_7</name>
    <dbReference type="NCBI Taxonomy" id="1618556"/>
    <lineage>
        <taxon>Bacteria</taxon>
        <taxon>Candidatus Woeseibacteriota</taxon>
    </lineage>
</organism>
<evidence type="ECO:0000256" key="12">
    <source>
        <dbReference type="ARBA" id="ARBA00033189"/>
    </source>
</evidence>
<dbReference type="InterPro" id="IPR045864">
    <property type="entry name" value="aa-tRNA-synth_II/BPL/LPL"/>
</dbReference>
<comment type="caution">
    <text evidence="16">The sequence shown here is derived from an EMBL/GenBank/DDBJ whole genome shotgun (WGS) entry which is preliminary data.</text>
</comment>